<keyword evidence="3" id="KW-1185">Reference proteome</keyword>
<feature type="region of interest" description="Disordered" evidence="1">
    <location>
        <begin position="180"/>
        <end position="223"/>
    </location>
</feature>
<evidence type="ECO:0000313" key="3">
    <source>
        <dbReference type="Proteomes" id="UP000005206"/>
    </source>
</evidence>
<evidence type="ECO:0000256" key="1">
    <source>
        <dbReference type="SAM" id="MobiDB-lite"/>
    </source>
</evidence>
<dbReference type="EMBL" id="GG698912">
    <property type="protein sequence ID" value="EEU39683.1"/>
    <property type="molecule type" value="Genomic_DNA"/>
</dbReference>
<accession>C7ZAI4</accession>
<protein>
    <submittedName>
        <fullName evidence="2">Uncharacterized protein</fullName>
    </submittedName>
</protein>
<proteinExistence type="predicted"/>
<feature type="region of interest" description="Disordered" evidence="1">
    <location>
        <begin position="1"/>
        <end position="54"/>
    </location>
</feature>
<dbReference type="VEuPathDB" id="FungiDB:NECHADRAFT_82108"/>
<organism evidence="2 3">
    <name type="scientific">Fusarium vanettenii (strain ATCC MYA-4622 / CBS 123669 / FGSC 9596 / NRRL 45880 / 77-13-4)</name>
    <name type="common">Fusarium solani subsp. pisi</name>
    <dbReference type="NCBI Taxonomy" id="660122"/>
    <lineage>
        <taxon>Eukaryota</taxon>
        <taxon>Fungi</taxon>
        <taxon>Dikarya</taxon>
        <taxon>Ascomycota</taxon>
        <taxon>Pezizomycotina</taxon>
        <taxon>Sordariomycetes</taxon>
        <taxon>Hypocreomycetidae</taxon>
        <taxon>Hypocreales</taxon>
        <taxon>Nectriaceae</taxon>
        <taxon>Fusarium</taxon>
        <taxon>Fusarium solani species complex</taxon>
        <taxon>Fusarium vanettenii</taxon>
    </lineage>
</organism>
<dbReference type="Proteomes" id="UP000005206">
    <property type="component" value="Chromosome 6"/>
</dbReference>
<dbReference type="OrthoDB" id="5095926at2759"/>
<gene>
    <name evidence="2" type="ORF">NECHADRAFT_82108</name>
</gene>
<dbReference type="InParanoid" id="C7ZAI4"/>
<dbReference type="GeneID" id="9672351"/>
<feature type="compositionally biased region" description="Polar residues" evidence="1">
    <location>
        <begin position="214"/>
        <end position="223"/>
    </location>
</feature>
<dbReference type="RefSeq" id="XP_003045396.1">
    <property type="nucleotide sequence ID" value="XM_003045350.1"/>
</dbReference>
<dbReference type="HOGENOM" id="CLU_980357_0_0_1"/>
<sequence>MSQTTHGRMDLPSASLGPTKPLSCLVSENEGQVGDNLDYDDKEAKQPIDLSPGSIIQRQNDGHPFVIKRTRWNENGEELFWGHSFTSRPKFKKFEQQYEIPGPEIKHFIYIGGGKPNKGFDPKHITPPTVPELDLDGPPMRLYSYIVIEECGPYKRDDFAPYENQQHRLSRSGVEKLLGLSTTQGPEEESFSERTRRATQNTPETTPNPPHTGVQPTSPPRQSLNCTTNRGWKSPFIHPPFIQPPFAQSSIIRFTVLFAFVWLNTMDSLRQFSTMKKTRLVSRW</sequence>
<name>C7ZAI4_FUSV7</name>
<reference evidence="2 3" key="1">
    <citation type="journal article" date="2009" name="PLoS Genet.">
        <title>The genome of Nectria haematococca: contribution of supernumerary chromosomes to gene expansion.</title>
        <authorList>
            <person name="Coleman J.J."/>
            <person name="Rounsley S.D."/>
            <person name="Rodriguez-Carres M."/>
            <person name="Kuo A."/>
            <person name="Wasmann C.C."/>
            <person name="Grimwood J."/>
            <person name="Schmutz J."/>
            <person name="Taga M."/>
            <person name="White G.J."/>
            <person name="Zhou S."/>
            <person name="Schwartz D.C."/>
            <person name="Freitag M."/>
            <person name="Ma L.J."/>
            <person name="Danchin E.G."/>
            <person name="Henrissat B."/>
            <person name="Coutinho P.M."/>
            <person name="Nelson D.R."/>
            <person name="Straney D."/>
            <person name="Napoli C.A."/>
            <person name="Barker B.M."/>
            <person name="Gribskov M."/>
            <person name="Rep M."/>
            <person name="Kroken S."/>
            <person name="Molnar I."/>
            <person name="Rensing C."/>
            <person name="Kennell J.C."/>
            <person name="Zamora J."/>
            <person name="Farman M.L."/>
            <person name="Selker E.U."/>
            <person name="Salamov A."/>
            <person name="Shapiro H."/>
            <person name="Pangilinan J."/>
            <person name="Lindquist E."/>
            <person name="Lamers C."/>
            <person name="Grigoriev I.V."/>
            <person name="Geiser D.M."/>
            <person name="Covert S.F."/>
            <person name="Temporini E."/>
            <person name="Vanetten H.D."/>
        </authorList>
    </citation>
    <scope>NUCLEOTIDE SEQUENCE [LARGE SCALE GENOMIC DNA]</scope>
    <source>
        <strain evidence="3">ATCC MYA-4622 / CBS 123669 / FGSC 9596 / NRRL 45880 / 77-13-4</strain>
    </source>
</reference>
<evidence type="ECO:0000313" key="2">
    <source>
        <dbReference type="EMBL" id="EEU39683.1"/>
    </source>
</evidence>
<dbReference type="KEGG" id="nhe:NECHADRAFT_82108"/>
<dbReference type="AlphaFoldDB" id="C7ZAI4"/>